<dbReference type="InterPro" id="IPR006170">
    <property type="entry name" value="PBP/GOBP"/>
</dbReference>
<dbReference type="InterPro" id="IPR036728">
    <property type="entry name" value="PBP_GOBP_sf"/>
</dbReference>
<sequence length="153" mass="17421">MKIKHFIIVLLFDLISVLAKSGYKINEIYVEKCEQAFADNQPYPARLCQMRKLKMQKVTSITEAYVECVLTQLGYLNSEGKIDGSAVLADYHKFGVTDKDDAVQNLLKACEEEFGSDDKSVFHRLCIKSDRDFTRVINARTTTEGWIPKKSVC</sequence>
<keyword evidence="3" id="KW-0964">Secreted</keyword>
<organism evidence="5">
    <name type="scientific">Culex tarsalis</name>
    <name type="common">Encephalitis mosquito</name>
    <dbReference type="NCBI Taxonomy" id="7177"/>
    <lineage>
        <taxon>Eukaryota</taxon>
        <taxon>Metazoa</taxon>
        <taxon>Ecdysozoa</taxon>
        <taxon>Arthropoda</taxon>
        <taxon>Hexapoda</taxon>
        <taxon>Insecta</taxon>
        <taxon>Pterygota</taxon>
        <taxon>Neoptera</taxon>
        <taxon>Endopterygota</taxon>
        <taxon>Diptera</taxon>
        <taxon>Nematocera</taxon>
        <taxon>Culicoidea</taxon>
        <taxon>Culicidae</taxon>
        <taxon>Culicinae</taxon>
        <taxon>Culicini</taxon>
        <taxon>Culex</taxon>
        <taxon>Culex</taxon>
    </lineage>
</organism>
<dbReference type="GO" id="GO:0005576">
    <property type="term" value="C:extracellular region"/>
    <property type="evidence" value="ECO:0007669"/>
    <property type="project" value="UniProtKB-SubCell"/>
</dbReference>
<keyword evidence="4" id="KW-0732">Signal</keyword>
<evidence type="ECO:0000256" key="4">
    <source>
        <dbReference type="SAM" id="SignalP"/>
    </source>
</evidence>
<evidence type="ECO:0000256" key="3">
    <source>
        <dbReference type="ARBA" id="ARBA00022525"/>
    </source>
</evidence>
<evidence type="ECO:0000256" key="2">
    <source>
        <dbReference type="ARBA" id="ARBA00008098"/>
    </source>
</evidence>
<dbReference type="Pfam" id="PF01395">
    <property type="entry name" value="PBP_GOBP"/>
    <property type="match status" value="1"/>
</dbReference>
<evidence type="ECO:0000256" key="1">
    <source>
        <dbReference type="ARBA" id="ARBA00004613"/>
    </source>
</evidence>
<dbReference type="AlphaFoldDB" id="A0A1Q3FHS7"/>
<dbReference type="Gene3D" id="1.10.238.20">
    <property type="entry name" value="Pheromone/general odorant binding protein domain"/>
    <property type="match status" value="1"/>
</dbReference>
<name>A0A1Q3FHS7_CULTA</name>
<comment type="subcellular location">
    <subcellularLocation>
        <location evidence="1">Secreted</location>
    </subcellularLocation>
</comment>
<protein>
    <submittedName>
        <fullName evidence="5">Putative salivary short d7 protein 4</fullName>
    </submittedName>
</protein>
<dbReference type="GO" id="GO:0005549">
    <property type="term" value="F:odorant binding"/>
    <property type="evidence" value="ECO:0007669"/>
    <property type="project" value="InterPro"/>
</dbReference>
<reference evidence="5" key="1">
    <citation type="submission" date="2017-01" db="EMBL/GenBank/DDBJ databases">
        <title>A deep insight into the sialotranscriptome of adult male and female Cluex tarsalis mosquitoes.</title>
        <authorList>
            <person name="Ribeiro J.M."/>
            <person name="Moreira F."/>
            <person name="Bernard K.A."/>
            <person name="Calvo E."/>
        </authorList>
    </citation>
    <scope>NUCLEOTIDE SEQUENCE</scope>
    <source>
        <strain evidence="5">Kern County</strain>
        <tissue evidence="5">Salivary glands</tissue>
    </source>
</reference>
<comment type="similarity">
    <text evidence="2">Belongs to the PBP/GOBP family.</text>
</comment>
<dbReference type="EMBL" id="GFDL01007938">
    <property type="protein sequence ID" value="JAV27107.1"/>
    <property type="molecule type" value="Transcribed_RNA"/>
</dbReference>
<evidence type="ECO:0000313" key="5">
    <source>
        <dbReference type="EMBL" id="JAV27107.1"/>
    </source>
</evidence>
<feature type="chain" id="PRO_5010301038" evidence="4">
    <location>
        <begin position="20"/>
        <end position="153"/>
    </location>
</feature>
<proteinExistence type="inferred from homology"/>
<accession>A0A1Q3FHS7</accession>
<dbReference type="SUPFAM" id="SSF47565">
    <property type="entry name" value="Insect pheromone/odorant-binding proteins"/>
    <property type="match status" value="1"/>
</dbReference>
<feature type="signal peptide" evidence="4">
    <location>
        <begin position="1"/>
        <end position="19"/>
    </location>
</feature>